<dbReference type="KEGG" id="kng:KNAG_0A01500"/>
<evidence type="ECO:0000313" key="2">
    <source>
        <dbReference type="EMBL" id="CCK67839.1"/>
    </source>
</evidence>
<dbReference type="EMBL" id="HE978314">
    <property type="protein sequence ID" value="CCK67839.1"/>
    <property type="molecule type" value="Genomic_DNA"/>
</dbReference>
<accession>J7S1V0</accession>
<protein>
    <submittedName>
        <fullName evidence="2">Uncharacterized protein</fullName>
    </submittedName>
</protein>
<keyword evidence="1" id="KW-0812">Transmembrane</keyword>
<dbReference type="Proteomes" id="UP000006310">
    <property type="component" value="Chromosome 1"/>
</dbReference>
<reference evidence="3" key="2">
    <citation type="submission" date="2012-08" db="EMBL/GenBank/DDBJ databases">
        <title>Genome sequence of Kazachstania naganishii.</title>
        <authorList>
            <person name="Gordon J.L."/>
            <person name="Armisen D."/>
            <person name="Proux-Wera E."/>
            <person name="OhEigeartaigh S.S."/>
            <person name="Byrne K.P."/>
            <person name="Wolfe K.H."/>
        </authorList>
    </citation>
    <scope>NUCLEOTIDE SEQUENCE [LARGE SCALE GENOMIC DNA]</scope>
    <source>
        <strain evidence="3">ATCC MYA-139 / BCRC 22969 / CBS 8797 / CCRC 22969 / KCTC 17520 / NBRC 10181 / NCYC 3082</strain>
    </source>
</reference>
<keyword evidence="1" id="KW-0472">Membrane</keyword>
<name>J7S1V0_HUIN7</name>
<gene>
    <name evidence="2" type="primary">KNAG0A01500</name>
    <name evidence="2" type="ordered locus">KNAG_0A01500</name>
</gene>
<dbReference type="GeneID" id="34523474"/>
<dbReference type="HOGENOM" id="CLU_1619289_0_0_1"/>
<reference evidence="2 3" key="1">
    <citation type="journal article" date="2011" name="Proc. Natl. Acad. Sci. U.S.A.">
        <title>Evolutionary erosion of yeast sex chromosomes by mating-type switching accidents.</title>
        <authorList>
            <person name="Gordon J.L."/>
            <person name="Armisen D."/>
            <person name="Proux-Wera E."/>
            <person name="Oheigeartaigh S.S."/>
            <person name="Byrne K.P."/>
            <person name="Wolfe K.H."/>
        </authorList>
    </citation>
    <scope>NUCLEOTIDE SEQUENCE [LARGE SCALE GENOMIC DNA]</scope>
    <source>
        <strain evidence="3">ATCC MYA-139 / BCRC 22969 / CBS 8797 / CCRC 22969 / KCTC 17520 / NBRC 10181 / NCYC 3082</strain>
    </source>
</reference>
<dbReference type="RefSeq" id="XP_022462085.1">
    <property type="nucleotide sequence ID" value="XM_022609451.1"/>
</dbReference>
<organism evidence="2 3">
    <name type="scientific">Huiozyma naganishii (strain ATCC MYA-139 / BCRC 22969 / CBS 8797 / KCTC 17520 / NBRC 10181 / NCYC 3082 / Yp74L-3)</name>
    <name type="common">Yeast</name>
    <name type="synonym">Kazachstania naganishii</name>
    <dbReference type="NCBI Taxonomy" id="1071383"/>
    <lineage>
        <taxon>Eukaryota</taxon>
        <taxon>Fungi</taxon>
        <taxon>Dikarya</taxon>
        <taxon>Ascomycota</taxon>
        <taxon>Saccharomycotina</taxon>
        <taxon>Saccharomycetes</taxon>
        <taxon>Saccharomycetales</taxon>
        <taxon>Saccharomycetaceae</taxon>
        <taxon>Huiozyma</taxon>
    </lineage>
</organism>
<feature type="transmembrane region" description="Helical" evidence="1">
    <location>
        <begin position="51"/>
        <end position="70"/>
    </location>
</feature>
<feature type="transmembrane region" description="Helical" evidence="1">
    <location>
        <begin position="21"/>
        <end position="39"/>
    </location>
</feature>
<keyword evidence="3" id="KW-1185">Reference proteome</keyword>
<evidence type="ECO:0000313" key="3">
    <source>
        <dbReference type="Proteomes" id="UP000006310"/>
    </source>
</evidence>
<keyword evidence="1" id="KW-1133">Transmembrane helix</keyword>
<evidence type="ECO:0000256" key="1">
    <source>
        <dbReference type="SAM" id="Phobius"/>
    </source>
</evidence>
<sequence>MARQQRAQTEKLVKIFMNRDLSLWTTFFFFFLFFANLSPEPLLLPKDSIDRFLGCSSGLTIGLTFIFFFFELFGFTAVFSAALGTRFLLFLLFLGGSSSSSDSCSDSCSDSSSVSSTLDPLDVCSTVEASVSSSGSSLARLFTLFFAAFTIKIAPKLRHRLPTP</sequence>
<dbReference type="AlphaFoldDB" id="J7S1V0"/>
<proteinExistence type="predicted"/>